<dbReference type="SUPFAM" id="SSF102705">
    <property type="entry name" value="NIF3 (NGG1p interacting factor 3)-like"/>
    <property type="match status" value="1"/>
</dbReference>
<evidence type="ECO:0000256" key="3">
    <source>
        <dbReference type="ARBA" id="ARBA00022723"/>
    </source>
</evidence>
<dbReference type="Gene3D" id="3.40.1390.30">
    <property type="entry name" value="NIF3 (NGG1p interacting factor 3)-like"/>
    <property type="match status" value="2"/>
</dbReference>
<dbReference type="Pfam" id="PF01784">
    <property type="entry name" value="DUF34_NIF3"/>
    <property type="match status" value="1"/>
</dbReference>
<dbReference type="NCBIfam" id="TIGR00486">
    <property type="entry name" value="YbgI_SA1388"/>
    <property type="match status" value="1"/>
</dbReference>
<evidence type="ECO:0000313" key="6">
    <source>
        <dbReference type="Proteomes" id="UP000886884"/>
    </source>
</evidence>
<dbReference type="PANTHER" id="PTHR13799">
    <property type="entry name" value="NGG1 INTERACTING FACTOR 3"/>
    <property type="match status" value="1"/>
</dbReference>
<evidence type="ECO:0000313" key="5">
    <source>
        <dbReference type="EMBL" id="HIV26752.1"/>
    </source>
</evidence>
<dbReference type="InterPro" id="IPR002678">
    <property type="entry name" value="DUF34/NIF3"/>
</dbReference>
<dbReference type="PANTHER" id="PTHR13799:SF14">
    <property type="entry name" value="GTP CYCLOHYDROLASE 1 TYPE 2 HOMOLOG"/>
    <property type="match status" value="1"/>
</dbReference>
<evidence type="ECO:0000256" key="4">
    <source>
        <dbReference type="PIRSR" id="PIRSR602678-1"/>
    </source>
</evidence>
<dbReference type="GO" id="GO:0046872">
    <property type="term" value="F:metal ion binding"/>
    <property type="evidence" value="ECO:0007669"/>
    <property type="project" value="UniProtKB-KW"/>
</dbReference>
<comment type="caution">
    <text evidence="5">The sequence shown here is derived from an EMBL/GenBank/DDBJ whole genome shotgun (WGS) entry which is preliminary data.</text>
</comment>
<proteinExistence type="inferred from homology"/>
<reference evidence="5" key="2">
    <citation type="journal article" date="2021" name="PeerJ">
        <title>Extensive microbial diversity within the chicken gut microbiome revealed by metagenomics and culture.</title>
        <authorList>
            <person name="Gilroy R."/>
            <person name="Ravi A."/>
            <person name="Getino M."/>
            <person name="Pursley I."/>
            <person name="Horton D.L."/>
            <person name="Alikhan N.F."/>
            <person name="Baker D."/>
            <person name="Gharbi K."/>
            <person name="Hall N."/>
            <person name="Watson M."/>
            <person name="Adriaenssens E.M."/>
            <person name="Foster-Nyarko E."/>
            <person name="Jarju S."/>
            <person name="Secka A."/>
            <person name="Antonio M."/>
            <person name="Oren A."/>
            <person name="Chaudhuri R.R."/>
            <person name="La Ragione R."/>
            <person name="Hildebrand F."/>
            <person name="Pallen M.J."/>
        </authorList>
    </citation>
    <scope>NUCLEOTIDE SEQUENCE</scope>
    <source>
        <strain evidence="5">CHK183-6373</strain>
    </source>
</reference>
<name>A0A9D1P5N3_9FIRM</name>
<dbReference type="InterPro" id="IPR036069">
    <property type="entry name" value="DUF34/NIF3_sf"/>
</dbReference>
<dbReference type="FunFam" id="3.40.1390.30:FF:000001">
    <property type="entry name" value="GTP cyclohydrolase 1 type 2"/>
    <property type="match status" value="1"/>
</dbReference>
<gene>
    <name evidence="5" type="ORF">IAA64_02190</name>
</gene>
<feature type="binding site" evidence="4">
    <location>
        <position position="213"/>
    </location>
    <ligand>
        <name>a divalent metal cation</name>
        <dbReference type="ChEBI" id="CHEBI:60240"/>
        <label>1</label>
    </ligand>
</feature>
<feature type="binding site" evidence="4">
    <location>
        <position position="103"/>
    </location>
    <ligand>
        <name>a divalent metal cation</name>
        <dbReference type="ChEBI" id="CHEBI:60240"/>
        <label>1</label>
    </ligand>
</feature>
<accession>A0A9D1P5N3</accession>
<evidence type="ECO:0000256" key="2">
    <source>
        <dbReference type="ARBA" id="ARBA00022112"/>
    </source>
</evidence>
<dbReference type="AlphaFoldDB" id="A0A9D1P5N3"/>
<organism evidence="5 6">
    <name type="scientific">Candidatus Ornithocaccomicrobium faecavium</name>
    <dbReference type="NCBI Taxonomy" id="2840890"/>
    <lineage>
        <taxon>Bacteria</taxon>
        <taxon>Bacillati</taxon>
        <taxon>Bacillota</taxon>
        <taxon>Clostridia</taxon>
        <taxon>Candidatus Ornithocaccomicrobium</taxon>
    </lineage>
</organism>
<dbReference type="GO" id="GO:0005737">
    <property type="term" value="C:cytoplasm"/>
    <property type="evidence" value="ECO:0007669"/>
    <property type="project" value="TreeGrafter"/>
</dbReference>
<comment type="similarity">
    <text evidence="1">Belongs to the GTP cyclohydrolase I type 2/NIF3 family.</text>
</comment>
<dbReference type="EMBL" id="DVOT01000042">
    <property type="protein sequence ID" value="HIV26752.1"/>
    <property type="molecule type" value="Genomic_DNA"/>
</dbReference>
<feature type="binding site" evidence="4">
    <location>
        <position position="209"/>
    </location>
    <ligand>
        <name>a divalent metal cation</name>
        <dbReference type="ChEBI" id="CHEBI:60240"/>
        <label>1</label>
    </ligand>
</feature>
<feature type="binding site" evidence="4">
    <location>
        <position position="64"/>
    </location>
    <ligand>
        <name>a divalent metal cation</name>
        <dbReference type="ChEBI" id="CHEBI:60240"/>
        <label>2</label>
    </ligand>
</feature>
<reference evidence="5" key="1">
    <citation type="submission" date="2020-10" db="EMBL/GenBank/DDBJ databases">
        <authorList>
            <person name="Gilroy R."/>
        </authorList>
    </citation>
    <scope>NUCLEOTIDE SEQUENCE</scope>
    <source>
        <strain evidence="5">CHK183-6373</strain>
    </source>
</reference>
<dbReference type="Proteomes" id="UP000886884">
    <property type="component" value="Unassembled WGS sequence"/>
</dbReference>
<protein>
    <recommendedName>
        <fullName evidence="2">GTP cyclohydrolase 1 type 2 homolog</fullName>
    </recommendedName>
</protein>
<keyword evidence="3 4" id="KW-0479">Metal-binding</keyword>
<feature type="binding site" evidence="4">
    <location>
        <position position="65"/>
    </location>
    <ligand>
        <name>a divalent metal cation</name>
        <dbReference type="ChEBI" id="CHEBI:60240"/>
        <label>1</label>
    </ligand>
</feature>
<evidence type="ECO:0000256" key="1">
    <source>
        <dbReference type="ARBA" id="ARBA00006964"/>
    </source>
</evidence>
<sequence>MTVQDVLWALDQAFPFALAEEWDNVGLLLGDARREVSGCVVALDATEEALDFARARGANLLVTHHPVLFRARKRLVEDEVEARFLCRAIREGVSLIAAHTNFDNAPGGMNDCLAAALGLSNVLPLEGGLRVGKAEACDWARRTEECLRAPVRLYGSPLGMRVAVCGGAGGEFWKIALAAGADVYVTGEIRYHEALEAMQSGLCVLEAGHGPTERVGLAALAQKIPGPVAIFDRAAG</sequence>